<evidence type="ECO:0000313" key="3">
    <source>
        <dbReference type="EMBL" id="KAG7380517.1"/>
    </source>
</evidence>
<dbReference type="SMART" id="SM00228">
    <property type="entry name" value="PDZ"/>
    <property type="match status" value="2"/>
</dbReference>
<feature type="region of interest" description="Disordered" evidence="1">
    <location>
        <begin position="559"/>
        <end position="583"/>
    </location>
</feature>
<feature type="compositionally biased region" description="Low complexity" evidence="1">
    <location>
        <begin position="263"/>
        <end position="274"/>
    </location>
</feature>
<dbReference type="InterPro" id="IPR001478">
    <property type="entry name" value="PDZ"/>
</dbReference>
<name>A0A8T1VGU3_9STRA</name>
<feature type="compositionally biased region" description="Polar residues" evidence="1">
    <location>
        <begin position="433"/>
        <end position="443"/>
    </location>
</feature>
<dbReference type="EMBL" id="JAGDFM010000289">
    <property type="protein sequence ID" value="KAG7380517.1"/>
    <property type="molecule type" value="Genomic_DNA"/>
</dbReference>
<comment type="caution">
    <text evidence="3">The sequence shown here is derived from an EMBL/GenBank/DDBJ whole genome shotgun (WGS) entry which is preliminary data.</text>
</comment>
<organism evidence="3 4">
    <name type="scientific">Phytophthora pseudosyringae</name>
    <dbReference type="NCBI Taxonomy" id="221518"/>
    <lineage>
        <taxon>Eukaryota</taxon>
        <taxon>Sar</taxon>
        <taxon>Stramenopiles</taxon>
        <taxon>Oomycota</taxon>
        <taxon>Peronosporomycetes</taxon>
        <taxon>Peronosporales</taxon>
        <taxon>Peronosporaceae</taxon>
        <taxon>Phytophthora</taxon>
    </lineage>
</organism>
<accession>A0A8T1VGU3</accession>
<evidence type="ECO:0000256" key="1">
    <source>
        <dbReference type="SAM" id="MobiDB-lite"/>
    </source>
</evidence>
<dbReference type="Proteomes" id="UP000694044">
    <property type="component" value="Unassembled WGS sequence"/>
</dbReference>
<feature type="compositionally biased region" description="Polar residues" evidence="1">
    <location>
        <begin position="561"/>
        <end position="570"/>
    </location>
</feature>
<feature type="compositionally biased region" description="Low complexity" evidence="1">
    <location>
        <begin position="213"/>
        <end position="255"/>
    </location>
</feature>
<feature type="region of interest" description="Disordered" evidence="1">
    <location>
        <begin position="433"/>
        <end position="458"/>
    </location>
</feature>
<proteinExistence type="predicted"/>
<reference evidence="3" key="1">
    <citation type="submission" date="2021-02" db="EMBL/GenBank/DDBJ databases">
        <authorList>
            <person name="Palmer J.M."/>
        </authorList>
    </citation>
    <scope>NUCLEOTIDE SEQUENCE</scope>
    <source>
        <strain evidence="3">SCRP734</strain>
    </source>
</reference>
<gene>
    <name evidence="3" type="ORF">PHYPSEUDO_007075</name>
</gene>
<sequence length="739" mass="79629">MVDAEAQTEPPPPATVVGVEQDLLIGLRVRKTFGPRAFWGSVVGCYWVSGGLFYKVSFDDGDVDICSADEVLQDAQAAKQHAKENPQTSPRAKEAAVDEYFNAMRQHSLKRKRDDVADHTMPNIRRVSLWGQRLYASIYTNEQHETFIKELLKTNGGEAGEMEATGQVKVGDMILAVNRTRVLGMTSRDLAELIRKPQRPIILTLYRPQPSTQQQQAQGERAQTAATSAQTQQVPQSTAASGAPTTTAQTQQPLAPAQPPQPAATVQAQQQAPASAPVMIPHSFAVSQPAFAHSASLAQGLAQQWTNTSQSLSNMEIIRQRLSQNVAARQAGYVPGYPMGVYMPTNAVPMRAMPTTHSGAFHNQQQYMQRVANSAAMRVTSGFSAPAVQPARPMYPPQTSTAAAQYELNMQHNQQRRTGLALYEKVKQLQAQRNSVSGVSMGSTELARPHQVTTADARTQGAQEGRFTIVSQNEPEQRAALSHLTGDQQDTTATSRQPPSQVSTSYRRSAENVPSEPPREGTFKSALSASTSLLRARDVEAIARLAEKNPQAAQHLLKGTTPATSLLSPNQAPPVTEMEDASHATSFLSPSALAANDERGAEGASHAMSFLSPNDFNVESSTPSGPGISAGSLASQPATVKSNVSIVTVKVSRSRLYLTLGVQGTLIAVTSFVQDEFGRPGEVEQSGKVFLGDVLVRINESNIVPGMTPTHVADIVNSAPRPMALWFERASWDILDGKA</sequence>
<feature type="domain" description="PDZ" evidence="2">
    <location>
        <begin position="156"/>
        <end position="209"/>
    </location>
</feature>
<evidence type="ECO:0000259" key="2">
    <source>
        <dbReference type="PROSITE" id="PS50106"/>
    </source>
</evidence>
<feature type="domain" description="PDZ" evidence="2">
    <location>
        <begin position="648"/>
        <end position="731"/>
    </location>
</feature>
<feature type="compositionally biased region" description="Polar residues" evidence="1">
    <location>
        <begin position="485"/>
        <end position="507"/>
    </location>
</feature>
<protein>
    <recommendedName>
        <fullName evidence="2">PDZ domain-containing protein</fullName>
    </recommendedName>
</protein>
<dbReference type="PROSITE" id="PS50106">
    <property type="entry name" value="PDZ"/>
    <property type="match status" value="2"/>
</dbReference>
<dbReference type="OrthoDB" id="165498at2759"/>
<feature type="region of interest" description="Disordered" evidence="1">
    <location>
        <begin position="207"/>
        <end position="274"/>
    </location>
</feature>
<dbReference type="CDD" id="cd00136">
    <property type="entry name" value="PDZ_canonical"/>
    <property type="match status" value="1"/>
</dbReference>
<keyword evidence="4" id="KW-1185">Reference proteome</keyword>
<dbReference type="AlphaFoldDB" id="A0A8T1VGU3"/>
<evidence type="ECO:0000313" key="4">
    <source>
        <dbReference type="Proteomes" id="UP000694044"/>
    </source>
</evidence>
<feature type="region of interest" description="Disordered" evidence="1">
    <location>
        <begin position="480"/>
        <end position="524"/>
    </location>
</feature>